<dbReference type="RefSeq" id="WP_008478710.1">
    <property type="nucleotide sequence ID" value="NZ_CAGS01000281.1"/>
</dbReference>
<evidence type="ECO:0000256" key="1">
    <source>
        <dbReference type="ARBA" id="ARBA00004651"/>
    </source>
</evidence>
<feature type="transmembrane region" description="Helical" evidence="7">
    <location>
        <begin position="50"/>
        <end position="69"/>
    </location>
</feature>
<keyword evidence="4 7" id="KW-0812">Transmembrane</keyword>
<dbReference type="Proteomes" id="UP000004221">
    <property type="component" value="Unassembled WGS sequence"/>
</dbReference>
<reference evidence="8 9" key="1">
    <citation type="journal article" date="2012" name="ISME J.">
        <title>Nitrification expanded: discovery, physiology and genomics of a nitrite-oxidizing bacterium from the phylum Chloroflexi.</title>
        <authorList>
            <person name="Sorokin D.Y."/>
            <person name="Lucker S."/>
            <person name="Vejmelkova D."/>
            <person name="Kostrikina N.A."/>
            <person name="Kleerebezem R."/>
            <person name="Rijpstra W.I."/>
            <person name="Damste J.S."/>
            <person name="Le Paslier D."/>
            <person name="Muyzer G."/>
            <person name="Wagner M."/>
            <person name="van Loosdrecht M.C."/>
            <person name="Daims H."/>
        </authorList>
    </citation>
    <scope>NUCLEOTIDE SEQUENCE [LARGE SCALE GENOMIC DNA]</scope>
    <source>
        <strain evidence="9">none</strain>
    </source>
</reference>
<feature type="transmembrane region" description="Helical" evidence="7">
    <location>
        <begin position="76"/>
        <end position="95"/>
    </location>
</feature>
<proteinExistence type="inferred from homology"/>
<evidence type="ECO:0008006" key="10">
    <source>
        <dbReference type="Google" id="ProtNLM"/>
    </source>
</evidence>
<sequence>MLTQSLDRLQPFSLALLRIAAGLLYMQHGAQKLFGAFGGVPPEGTAVPLFSLMGLAGVLELFGGFLIAIGLLTRPVAFLLAGEMATAYFVLQHLPQGIWPILNGGELALLYMVIFLFLVTAGAGAFSLDALLSGRAGSARRARVARGSKPERA</sequence>
<protein>
    <recommendedName>
        <fullName evidence="10">DoxX family protein</fullName>
    </recommendedName>
</protein>
<dbReference type="GO" id="GO:0005886">
    <property type="term" value="C:plasma membrane"/>
    <property type="evidence" value="ECO:0007669"/>
    <property type="project" value="UniProtKB-SubCell"/>
</dbReference>
<organism evidence="8 9">
    <name type="scientific">Nitrolancea hollandica Lb</name>
    <dbReference type="NCBI Taxonomy" id="1129897"/>
    <lineage>
        <taxon>Bacteria</taxon>
        <taxon>Pseudomonadati</taxon>
        <taxon>Thermomicrobiota</taxon>
        <taxon>Thermomicrobia</taxon>
        <taxon>Sphaerobacterales</taxon>
        <taxon>Sphaerobacterineae</taxon>
        <taxon>Sphaerobacteraceae</taxon>
        <taxon>Nitrolancea</taxon>
    </lineage>
</organism>
<evidence type="ECO:0000313" key="9">
    <source>
        <dbReference type="Proteomes" id="UP000004221"/>
    </source>
</evidence>
<keyword evidence="6 7" id="KW-0472">Membrane</keyword>
<accession>I4EIJ1</accession>
<dbReference type="OrthoDB" id="346004at2"/>
<evidence type="ECO:0000256" key="2">
    <source>
        <dbReference type="ARBA" id="ARBA00006679"/>
    </source>
</evidence>
<evidence type="ECO:0000256" key="6">
    <source>
        <dbReference type="ARBA" id="ARBA00023136"/>
    </source>
</evidence>
<feature type="transmembrane region" description="Helical" evidence="7">
    <location>
        <begin position="107"/>
        <end position="132"/>
    </location>
</feature>
<evidence type="ECO:0000256" key="4">
    <source>
        <dbReference type="ARBA" id="ARBA00022692"/>
    </source>
</evidence>
<comment type="similarity">
    <text evidence="2">Belongs to the DoxX family.</text>
</comment>
<dbReference type="Pfam" id="PF07681">
    <property type="entry name" value="DoxX"/>
    <property type="match status" value="1"/>
</dbReference>
<keyword evidence="3" id="KW-1003">Cell membrane</keyword>
<evidence type="ECO:0000256" key="5">
    <source>
        <dbReference type="ARBA" id="ARBA00022989"/>
    </source>
</evidence>
<evidence type="ECO:0000256" key="3">
    <source>
        <dbReference type="ARBA" id="ARBA00022475"/>
    </source>
</evidence>
<keyword evidence="9" id="KW-1185">Reference proteome</keyword>
<dbReference type="InterPro" id="IPR051907">
    <property type="entry name" value="DoxX-like_oxidoreductase"/>
</dbReference>
<dbReference type="PANTHER" id="PTHR33452">
    <property type="entry name" value="OXIDOREDUCTASE CATD-RELATED"/>
    <property type="match status" value="1"/>
</dbReference>
<evidence type="ECO:0000256" key="7">
    <source>
        <dbReference type="SAM" id="Phobius"/>
    </source>
</evidence>
<evidence type="ECO:0000313" key="8">
    <source>
        <dbReference type="EMBL" id="CCF84503.1"/>
    </source>
</evidence>
<comment type="subcellular location">
    <subcellularLocation>
        <location evidence="1">Cell membrane</location>
        <topology evidence="1">Multi-pass membrane protein</topology>
    </subcellularLocation>
</comment>
<feature type="transmembrane region" description="Helical" evidence="7">
    <location>
        <begin position="12"/>
        <end position="30"/>
    </location>
</feature>
<gene>
    <name evidence="8" type="ORF">NITHO_3510008</name>
</gene>
<dbReference type="EMBL" id="CAGS01000281">
    <property type="protein sequence ID" value="CCF84503.1"/>
    <property type="molecule type" value="Genomic_DNA"/>
</dbReference>
<dbReference type="PANTHER" id="PTHR33452:SF4">
    <property type="entry name" value="BLL4328 PROTEIN"/>
    <property type="match status" value="1"/>
</dbReference>
<name>I4EIJ1_9BACT</name>
<dbReference type="AlphaFoldDB" id="I4EIJ1"/>
<dbReference type="InterPro" id="IPR032808">
    <property type="entry name" value="DoxX"/>
</dbReference>
<comment type="caution">
    <text evidence="8">The sequence shown here is derived from an EMBL/GenBank/DDBJ whole genome shotgun (WGS) entry which is preliminary data.</text>
</comment>
<keyword evidence="5 7" id="KW-1133">Transmembrane helix</keyword>